<reference evidence="3 4" key="1">
    <citation type="submission" date="2016-09" db="EMBL/GenBank/DDBJ databases">
        <title>Complete genome sequence of Deltia acidovorans CM13 isolated from murine proximal colonic tissue.</title>
        <authorList>
            <person name="Saffarian A."/>
        </authorList>
    </citation>
    <scope>NUCLEOTIDE SEQUENCE [LARGE SCALE GENOMIC DNA]</scope>
    <source>
        <strain evidence="3 4">CM13</strain>
    </source>
</reference>
<feature type="transmembrane region" description="Helical" evidence="2">
    <location>
        <begin position="12"/>
        <end position="37"/>
    </location>
</feature>
<dbReference type="EMBL" id="CP017420">
    <property type="protein sequence ID" value="AOV04122.1"/>
    <property type="molecule type" value="Genomic_DNA"/>
</dbReference>
<protein>
    <recommendedName>
        <fullName evidence="5">DUF3526 domain-containing protein</fullName>
    </recommendedName>
</protein>
<dbReference type="Proteomes" id="UP000095607">
    <property type="component" value="Chromosome"/>
</dbReference>
<feature type="compositionally biased region" description="Basic and acidic residues" evidence="1">
    <location>
        <begin position="111"/>
        <end position="124"/>
    </location>
</feature>
<name>A0ABM6E983_9BURK</name>
<proteinExistence type="predicted"/>
<feature type="transmembrane region" description="Helical" evidence="2">
    <location>
        <begin position="305"/>
        <end position="324"/>
    </location>
</feature>
<evidence type="ECO:0000313" key="4">
    <source>
        <dbReference type="Proteomes" id="UP000095607"/>
    </source>
</evidence>
<evidence type="ECO:0008006" key="5">
    <source>
        <dbReference type="Google" id="ProtNLM"/>
    </source>
</evidence>
<keyword evidence="4" id="KW-1185">Reference proteome</keyword>
<evidence type="ECO:0000256" key="1">
    <source>
        <dbReference type="SAM" id="MobiDB-lite"/>
    </source>
</evidence>
<gene>
    <name evidence="3" type="ORF">BI380_23665</name>
</gene>
<keyword evidence="2" id="KW-1133">Transmembrane helix</keyword>
<evidence type="ECO:0000313" key="3">
    <source>
        <dbReference type="EMBL" id="AOV04122.1"/>
    </source>
</evidence>
<accession>A0ABM6E983</accession>
<sequence length="344" mass="37005">MITNMLRRIEDLLVQVVRVVLLVFSLLVLVGMALWTWESFRPGKAEAPQAVAQELNWKDARPDLQFVVDETSRDLGAGGGEPAMEKRLADPALRPAFQKADALVRAFVNKDPARRERTERDHQARGLAPLHPLLQGDALPSEADVQRRIQERGQREGDAGAVDAAADAAAADAAADAAAADAAAADAAAADAAAAAAASADEEDSWMVEPVDTAAAIHERAQAAELEHGKGAYAAYVQGLPAALEQVFGNAALEPRLQAQTAQQILSTVLLNYTLSLDNAARALRGEDSHGSSSWKERFGAVETAFWSMLMSFLVLVVMVLVFIRMERHLRVISQQHGQAPRQP</sequence>
<evidence type="ECO:0000256" key="2">
    <source>
        <dbReference type="SAM" id="Phobius"/>
    </source>
</evidence>
<keyword evidence="2" id="KW-0472">Membrane</keyword>
<keyword evidence="2" id="KW-0812">Transmembrane</keyword>
<organism evidence="3 4">
    <name type="scientific">Delftia tsuruhatensis</name>
    <dbReference type="NCBI Taxonomy" id="180282"/>
    <lineage>
        <taxon>Bacteria</taxon>
        <taxon>Pseudomonadati</taxon>
        <taxon>Pseudomonadota</taxon>
        <taxon>Betaproteobacteria</taxon>
        <taxon>Burkholderiales</taxon>
        <taxon>Comamonadaceae</taxon>
        <taxon>Delftia</taxon>
    </lineage>
</organism>
<feature type="region of interest" description="Disordered" evidence="1">
    <location>
        <begin position="110"/>
        <end position="140"/>
    </location>
</feature>
<dbReference type="RefSeq" id="WP_070080816.1">
    <property type="nucleotide sequence ID" value="NZ_CBCSDN010000031.1"/>
</dbReference>